<dbReference type="SUPFAM" id="SSF47473">
    <property type="entry name" value="EF-hand"/>
    <property type="match status" value="1"/>
</dbReference>
<feature type="transmembrane region" description="Helical" evidence="7">
    <location>
        <begin position="191"/>
        <end position="212"/>
    </location>
</feature>
<dbReference type="InterPro" id="IPR050369">
    <property type="entry name" value="RBOH/FRE"/>
</dbReference>
<dbReference type="InterPro" id="IPR013121">
    <property type="entry name" value="Fe_red_NAD-bd_6"/>
</dbReference>
<feature type="domain" description="EF-hand" evidence="8">
    <location>
        <begin position="26"/>
        <end position="61"/>
    </location>
</feature>
<comment type="subcellular location">
    <subcellularLocation>
        <location evidence="1">Membrane</location>
        <topology evidence="1">Multi-pass membrane protein</topology>
    </subcellularLocation>
</comment>
<keyword evidence="2 7" id="KW-0812">Transmembrane</keyword>
<feature type="domain" description="EF-hand" evidence="8">
    <location>
        <begin position="1"/>
        <end position="25"/>
    </location>
</feature>
<evidence type="ECO:0000256" key="4">
    <source>
        <dbReference type="ARBA" id="ARBA00022989"/>
    </source>
</evidence>
<accession>A0ABQ9F7A7</accession>
<feature type="transmembrane region" description="Helical" evidence="7">
    <location>
        <begin position="242"/>
        <end position="269"/>
    </location>
</feature>
<evidence type="ECO:0000256" key="1">
    <source>
        <dbReference type="ARBA" id="ARBA00004141"/>
    </source>
</evidence>
<organism evidence="9 10">
    <name type="scientific">Tegillarca granosa</name>
    <name type="common">Malaysian cockle</name>
    <name type="synonym">Anadara granosa</name>
    <dbReference type="NCBI Taxonomy" id="220873"/>
    <lineage>
        <taxon>Eukaryota</taxon>
        <taxon>Metazoa</taxon>
        <taxon>Spiralia</taxon>
        <taxon>Lophotrochozoa</taxon>
        <taxon>Mollusca</taxon>
        <taxon>Bivalvia</taxon>
        <taxon>Autobranchia</taxon>
        <taxon>Pteriomorphia</taxon>
        <taxon>Arcoida</taxon>
        <taxon>Arcoidea</taxon>
        <taxon>Arcidae</taxon>
        <taxon>Tegillarca</taxon>
    </lineage>
</organism>
<feature type="transmembrane region" description="Helical" evidence="7">
    <location>
        <begin position="276"/>
        <end position="296"/>
    </location>
</feature>
<dbReference type="InterPro" id="IPR013130">
    <property type="entry name" value="Fe3_Rdtase_TM_dom"/>
</dbReference>
<evidence type="ECO:0000313" key="9">
    <source>
        <dbReference type="EMBL" id="KAJ8311445.1"/>
    </source>
</evidence>
<dbReference type="PANTHER" id="PTHR11972:SF58">
    <property type="entry name" value="NADPH OXIDASE 5"/>
    <property type="match status" value="1"/>
</dbReference>
<feature type="transmembrane region" description="Helical" evidence="7">
    <location>
        <begin position="147"/>
        <end position="170"/>
    </location>
</feature>
<reference evidence="9 10" key="1">
    <citation type="submission" date="2022-12" db="EMBL/GenBank/DDBJ databases">
        <title>Chromosome-level genome of Tegillarca granosa.</title>
        <authorList>
            <person name="Kim J."/>
        </authorList>
    </citation>
    <scope>NUCLEOTIDE SEQUENCE [LARGE SCALE GENOMIC DNA]</scope>
    <source>
        <strain evidence="9">Teg-2019</strain>
        <tissue evidence="9">Adductor muscle</tissue>
    </source>
</reference>
<protein>
    <recommendedName>
        <fullName evidence="8">EF-hand domain-containing protein</fullName>
    </recommendedName>
</protein>
<dbReference type="Pfam" id="PF08030">
    <property type="entry name" value="NAD_binding_6"/>
    <property type="match status" value="1"/>
</dbReference>
<keyword evidence="6 7" id="KW-0472">Membrane</keyword>
<evidence type="ECO:0000256" key="6">
    <source>
        <dbReference type="ARBA" id="ARBA00023136"/>
    </source>
</evidence>
<keyword evidence="10" id="KW-1185">Reference proteome</keyword>
<keyword evidence="4 7" id="KW-1133">Transmembrane helix</keyword>
<keyword evidence="3" id="KW-0106">Calcium</keyword>
<comment type="caution">
    <text evidence="9">The sequence shown here is derived from an EMBL/GenBank/DDBJ whole genome shotgun (WGS) entry which is preliminary data.</text>
</comment>
<dbReference type="SUPFAM" id="SSF52343">
    <property type="entry name" value="Ferredoxin reductase-like, C-terminal NADP-linked domain"/>
    <property type="match status" value="1"/>
</dbReference>
<name>A0ABQ9F7A7_TEGGR</name>
<dbReference type="InterPro" id="IPR002048">
    <property type="entry name" value="EF_hand_dom"/>
</dbReference>
<evidence type="ECO:0000313" key="10">
    <source>
        <dbReference type="Proteomes" id="UP001217089"/>
    </source>
</evidence>
<dbReference type="InterPro" id="IPR018247">
    <property type="entry name" value="EF_Hand_1_Ca_BS"/>
</dbReference>
<evidence type="ECO:0000259" key="8">
    <source>
        <dbReference type="PROSITE" id="PS50222"/>
    </source>
</evidence>
<dbReference type="SMART" id="SM00054">
    <property type="entry name" value="EFh"/>
    <property type="match status" value="1"/>
</dbReference>
<dbReference type="InterPro" id="IPR011992">
    <property type="entry name" value="EF-hand-dom_pair"/>
</dbReference>
<evidence type="ECO:0000256" key="3">
    <source>
        <dbReference type="ARBA" id="ARBA00022837"/>
    </source>
</evidence>
<gene>
    <name evidence="9" type="ORF">KUTeg_010800</name>
</gene>
<evidence type="ECO:0000256" key="2">
    <source>
        <dbReference type="ARBA" id="ARBA00022692"/>
    </source>
</evidence>
<dbReference type="EMBL" id="JARBDR010000496">
    <property type="protein sequence ID" value="KAJ8311445.1"/>
    <property type="molecule type" value="Genomic_DNA"/>
</dbReference>
<dbReference type="Gene3D" id="1.10.238.10">
    <property type="entry name" value="EF-hand"/>
    <property type="match status" value="1"/>
</dbReference>
<feature type="transmembrane region" description="Helical" evidence="7">
    <location>
        <begin position="120"/>
        <end position="141"/>
    </location>
</feature>
<proteinExistence type="predicted"/>
<dbReference type="Gene3D" id="3.40.50.80">
    <property type="entry name" value="Nucleotide-binding domain of ferredoxin-NADP reductase (FNR) module"/>
    <property type="match status" value="1"/>
</dbReference>
<dbReference type="CDD" id="cd00051">
    <property type="entry name" value="EFh"/>
    <property type="match status" value="1"/>
</dbReference>
<dbReference type="PROSITE" id="PS00018">
    <property type="entry name" value="EF_HAND_1"/>
    <property type="match status" value="1"/>
</dbReference>
<keyword evidence="5" id="KW-0560">Oxidoreductase</keyword>
<evidence type="ECO:0000256" key="5">
    <source>
        <dbReference type="ARBA" id="ARBA00023002"/>
    </source>
</evidence>
<sequence length="611" mass="70373">MFDHDGNGSVKHKEFIDGLRFLINADLAQKLKFLFNVYDIDGNGILDRKELKLMLISCMEESSLDFSKDTLDAMTDILFKSGDDDNVLNQMFKPPTFVKKKIEISRYCSKNYIKHNLRKVLFLVCYFLMNIGLGVYAAWNYKNSNGFIIVTRISGMNLNFNCMFVCVLMLRKCLTKLRETFVTKILPLDQCILFHKMVGFMIAFWSVVHTLAHIGNAIKWDSDDENLHLWEILFTTKSGIGWVGYSAILTGWALDIIVIIMIVCSLSFIREGGHFQVFYITHMLYIPFWILCIIHASNFWKWFIAPGVLFLGEKLLRSKIMVLARYGKTYIKEVSLFSSGVSLSIGCIWLHVRSAGNWTKRLYEYFQKYNCLIEVKQYEQKEKKSNSINITKKESKEEISETDRNQMRLFDRVIGYTETSKKVKVQCYIDGPYGTPTTGVFDTEHVVLIGAGIGVTPMVSILQSIVYRYKTSKQTYPKCTHAWSDDIPNGLMKLKKQLEMNHIEMNTSSSNDNHVIDMHIFMTAAQKKNDVRGLILQIALDLMYKKENKDLITGLKTKTEPGRPDWNKLFTKISEQKKGRVKVFFCGAPALGKTIKDCCGKFNFAFSKENF</sequence>
<dbReference type="Proteomes" id="UP001217089">
    <property type="component" value="Unassembled WGS sequence"/>
</dbReference>
<dbReference type="InterPro" id="IPR039261">
    <property type="entry name" value="FNR_nucleotide-bd"/>
</dbReference>
<dbReference type="Pfam" id="PF01794">
    <property type="entry name" value="Ferric_reduct"/>
    <property type="match status" value="1"/>
</dbReference>
<dbReference type="PANTHER" id="PTHR11972">
    <property type="entry name" value="NADPH OXIDASE"/>
    <property type="match status" value="1"/>
</dbReference>
<evidence type="ECO:0000256" key="7">
    <source>
        <dbReference type="SAM" id="Phobius"/>
    </source>
</evidence>
<dbReference type="PROSITE" id="PS50222">
    <property type="entry name" value="EF_HAND_2"/>
    <property type="match status" value="2"/>
</dbReference>